<feature type="transmembrane region" description="Helical" evidence="10">
    <location>
        <begin position="6"/>
        <end position="27"/>
    </location>
</feature>
<reference evidence="11 12" key="1">
    <citation type="submission" date="2017-06" db="EMBL/GenBank/DDBJ databases">
        <title>Genome sequencing of cyanobaciteial culture collection at National Institute for Environmental Studies (NIES).</title>
        <authorList>
            <person name="Hirose Y."/>
            <person name="Shimura Y."/>
            <person name="Fujisawa T."/>
            <person name="Nakamura Y."/>
            <person name="Kawachi M."/>
        </authorList>
    </citation>
    <scope>NUCLEOTIDE SEQUENCE [LARGE SCALE GENOMIC DNA]</scope>
    <source>
        <strain evidence="11 12">NIES-267</strain>
    </source>
</reference>
<feature type="transmembrane region" description="Helical" evidence="10">
    <location>
        <begin position="308"/>
        <end position="337"/>
    </location>
</feature>
<feature type="transmembrane region" description="Helical" evidence="10">
    <location>
        <begin position="115"/>
        <end position="134"/>
    </location>
</feature>
<evidence type="ECO:0000256" key="10">
    <source>
        <dbReference type="SAM" id="Phobius"/>
    </source>
</evidence>
<name>A0A1Z4LID0_9CYAN</name>
<evidence type="ECO:0000256" key="5">
    <source>
        <dbReference type="ARBA" id="ARBA00022692"/>
    </source>
</evidence>
<evidence type="ECO:0000313" key="12">
    <source>
        <dbReference type="Proteomes" id="UP000218418"/>
    </source>
</evidence>
<evidence type="ECO:0000256" key="9">
    <source>
        <dbReference type="PIRNR" id="PIRNR016636"/>
    </source>
</evidence>
<evidence type="ECO:0000256" key="4">
    <source>
        <dbReference type="ARBA" id="ARBA00022679"/>
    </source>
</evidence>
<evidence type="ECO:0000256" key="2">
    <source>
        <dbReference type="ARBA" id="ARBA00010323"/>
    </source>
</evidence>
<keyword evidence="8 9" id="KW-0012">Acyltransferase</keyword>
<feature type="transmembrane region" description="Helical" evidence="10">
    <location>
        <begin position="412"/>
        <end position="434"/>
    </location>
</feature>
<dbReference type="InterPro" id="IPR051085">
    <property type="entry name" value="MB_O-acyltransferase"/>
</dbReference>
<sequence length="470" mass="54049">MLFNSIEFFLLLIFCLIFYWSSQSILWRQNILLISSIIFYTYWFPPYLSLLLILALFTYICSLKIASSAQKWLFFGVSFLLGILGFFKYTNFGLKIIQDTSQYLGIDLIIKAIDIKLPLGISFIVFQLIAYLVDVKRKQTAPEKDLRTFTLFLAFFPQLIAGPICRSNQLIPQLKEKRNFSLYQFTGGLVLIMSGLFLKVGFADGLAPFVDSVFNSSEKFTKANILWATLGFGVQIFCDFWGYSTTAIGTAKLFGIDIPINFDLPYIATSLRGFWRRWHITLSNWLRDYLYIPLGGSRQGKLQTIRNLIITMSLCGLWHGASLTFLLWGLIHGLFLVVERFIADLFNSLEKNVIVKIISQIWVPIGWLITISFVNITWIFFRANNLKDAMAIFRELGNFHTAINYESPPSGFLILLFSFALLHIPISKLINAIYSGKIWLGWRFVMAGWFLILSIVMSSGENIQFIYFQF</sequence>
<dbReference type="InterPro" id="IPR004299">
    <property type="entry name" value="MBOAT_fam"/>
</dbReference>
<gene>
    <name evidence="11" type="ORF">NIES267_04650</name>
</gene>
<dbReference type="PANTHER" id="PTHR13285">
    <property type="entry name" value="ACYLTRANSFERASE"/>
    <property type="match status" value="1"/>
</dbReference>
<keyword evidence="4 9" id="KW-0808">Transferase</keyword>
<evidence type="ECO:0000256" key="3">
    <source>
        <dbReference type="ARBA" id="ARBA00022475"/>
    </source>
</evidence>
<keyword evidence="7 9" id="KW-0472">Membrane</keyword>
<feature type="transmembrane region" description="Helical" evidence="10">
    <location>
        <begin position="223"/>
        <end position="243"/>
    </location>
</feature>
<organism evidence="11 12">
    <name type="scientific">Calothrix parasitica NIES-267</name>
    <dbReference type="NCBI Taxonomy" id="1973488"/>
    <lineage>
        <taxon>Bacteria</taxon>
        <taxon>Bacillati</taxon>
        <taxon>Cyanobacteriota</taxon>
        <taxon>Cyanophyceae</taxon>
        <taxon>Nostocales</taxon>
        <taxon>Calotrichaceae</taxon>
        <taxon>Calothrix</taxon>
    </lineage>
</organism>
<feature type="transmembrane region" description="Helical" evidence="10">
    <location>
        <begin position="440"/>
        <end position="460"/>
    </location>
</feature>
<dbReference type="InterPro" id="IPR024194">
    <property type="entry name" value="Ac/AlaTfrase_AlgI/DltB"/>
</dbReference>
<accession>A0A1Z4LID0</accession>
<dbReference type="EMBL" id="AP018227">
    <property type="protein sequence ID" value="BAY81000.1"/>
    <property type="molecule type" value="Genomic_DNA"/>
</dbReference>
<dbReference type="PIRSF" id="PIRSF016636">
    <property type="entry name" value="AlgI_DltB"/>
    <property type="match status" value="1"/>
</dbReference>
<keyword evidence="5 10" id="KW-0812">Transmembrane</keyword>
<dbReference type="PIRSF" id="PIRSF500217">
    <property type="entry name" value="AlgI"/>
    <property type="match status" value="1"/>
</dbReference>
<dbReference type="Proteomes" id="UP000218418">
    <property type="component" value="Chromosome"/>
</dbReference>
<dbReference type="GO" id="GO:0005886">
    <property type="term" value="C:plasma membrane"/>
    <property type="evidence" value="ECO:0007669"/>
    <property type="project" value="UniProtKB-SubCell"/>
</dbReference>
<dbReference type="AlphaFoldDB" id="A0A1Z4LID0"/>
<feature type="transmembrane region" description="Helical" evidence="10">
    <location>
        <begin position="39"/>
        <end position="60"/>
    </location>
</feature>
<evidence type="ECO:0000256" key="6">
    <source>
        <dbReference type="ARBA" id="ARBA00022989"/>
    </source>
</evidence>
<comment type="subcellular location">
    <subcellularLocation>
        <location evidence="1">Cell membrane</location>
        <topology evidence="1">Multi-pass membrane protein</topology>
    </subcellularLocation>
</comment>
<dbReference type="PANTHER" id="PTHR13285:SF23">
    <property type="entry name" value="TEICHOIC ACID D-ALANYLTRANSFERASE"/>
    <property type="match status" value="1"/>
</dbReference>
<proteinExistence type="inferred from homology"/>
<evidence type="ECO:0000256" key="7">
    <source>
        <dbReference type="ARBA" id="ARBA00023136"/>
    </source>
</evidence>
<feature type="transmembrane region" description="Helical" evidence="10">
    <location>
        <begin position="72"/>
        <end position="94"/>
    </location>
</feature>
<dbReference type="Pfam" id="PF03062">
    <property type="entry name" value="MBOAT"/>
    <property type="match status" value="1"/>
</dbReference>
<dbReference type="InterPro" id="IPR028362">
    <property type="entry name" value="AlgI"/>
</dbReference>
<comment type="similarity">
    <text evidence="2 9">Belongs to the membrane-bound acyltransferase family.</text>
</comment>
<evidence type="ECO:0000256" key="8">
    <source>
        <dbReference type="ARBA" id="ARBA00023315"/>
    </source>
</evidence>
<evidence type="ECO:0000256" key="1">
    <source>
        <dbReference type="ARBA" id="ARBA00004651"/>
    </source>
</evidence>
<evidence type="ECO:0000313" key="11">
    <source>
        <dbReference type="EMBL" id="BAY81000.1"/>
    </source>
</evidence>
<protein>
    <submittedName>
        <fullName evidence="11">Membrane bound O-acyl transferase MBOAT family protein</fullName>
    </submittedName>
</protein>
<dbReference type="GO" id="GO:0016746">
    <property type="term" value="F:acyltransferase activity"/>
    <property type="evidence" value="ECO:0007669"/>
    <property type="project" value="UniProtKB-KW"/>
</dbReference>
<dbReference type="GO" id="GO:0042121">
    <property type="term" value="P:alginic acid biosynthetic process"/>
    <property type="evidence" value="ECO:0007669"/>
    <property type="project" value="InterPro"/>
</dbReference>
<keyword evidence="12" id="KW-1185">Reference proteome</keyword>
<feature type="transmembrane region" description="Helical" evidence="10">
    <location>
        <begin position="357"/>
        <end position="381"/>
    </location>
</feature>
<feature type="transmembrane region" description="Helical" evidence="10">
    <location>
        <begin position="185"/>
        <end position="203"/>
    </location>
</feature>
<keyword evidence="3 9" id="KW-1003">Cell membrane</keyword>
<dbReference type="OrthoDB" id="9805788at2"/>
<keyword evidence="6 10" id="KW-1133">Transmembrane helix</keyword>